<name>A0A0L7QVZ9_9HYME</name>
<feature type="domain" description="Transcription factor Iwr1" evidence="11">
    <location>
        <begin position="143"/>
        <end position="205"/>
    </location>
</feature>
<proteinExistence type="inferred from homology"/>
<comment type="subcellular location">
    <subcellularLocation>
        <location evidence="3">Cytoplasm</location>
    </subcellularLocation>
    <subcellularLocation>
        <location evidence="2">Nucleus</location>
    </subcellularLocation>
</comment>
<comment type="similarity">
    <text evidence="4">Belongs to the IWR1/SLC7A6OS family.</text>
</comment>
<evidence type="ECO:0000256" key="4">
    <source>
        <dbReference type="ARBA" id="ARBA00010218"/>
    </source>
</evidence>
<dbReference type="Proteomes" id="UP000053825">
    <property type="component" value="Unassembled WGS sequence"/>
</dbReference>
<keyword evidence="8" id="KW-0653">Protein transport</keyword>
<dbReference type="InterPro" id="IPR040218">
    <property type="entry name" value="SLC7A6OS"/>
</dbReference>
<evidence type="ECO:0000256" key="9">
    <source>
        <dbReference type="ARBA" id="ARBA00023242"/>
    </source>
</evidence>
<organism evidence="12 13">
    <name type="scientific">Habropoda laboriosa</name>
    <dbReference type="NCBI Taxonomy" id="597456"/>
    <lineage>
        <taxon>Eukaryota</taxon>
        <taxon>Metazoa</taxon>
        <taxon>Ecdysozoa</taxon>
        <taxon>Arthropoda</taxon>
        <taxon>Hexapoda</taxon>
        <taxon>Insecta</taxon>
        <taxon>Pterygota</taxon>
        <taxon>Neoptera</taxon>
        <taxon>Endopterygota</taxon>
        <taxon>Hymenoptera</taxon>
        <taxon>Apocrita</taxon>
        <taxon>Aculeata</taxon>
        <taxon>Apoidea</taxon>
        <taxon>Anthophila</taxon>
        <taxon>Apidae</taxon>
        <taxon>Habropoda</taxon>
    </lineage>
</organism>
<dbReference type="OrthoDB" id="6255506at2759"/>
<dbReference type="PANTHER" id="PTHR31196:SF2">
    <property type="entry name" value="RNA POLYMERASE II NUCLEAR LOCALIZATION PROTEIN SLC7A6OS-RELATED"/>
    <property type="match status" value="1"/>
</dbReference>
<keyword evidence="7" id="KW-0963">Cytoplasm</keyword>
<comment type="function">
    <text evidence="1">Directs RNA polymerase II nuclear import.</text>
</comment>
<evidence type="ECO:0000256" key="2">
    <source>
        <dbReference type="ARBA" id="ARBA00004123"/>
    </source>
</evidence>
<gene>
    <name evidence="12" type="ORF">WH47_04833</name>
</gene>
<dbReference type="Pfam" id="PF08574">
    <property type="entry name" value="Iwr1"/>
    <property type="match status" value="1"/>
</dbReference>
<evidence type="ECO:0000313" key="12">
    <source>
        <dbReference type="EMBL" id="KOC62719.1"/>
    </source>
</evidence>
<evidence type="ECO:0000256" key="6">
    <source>
        <dbReference type="ARBA" id="ARBA00022448"/>
    </source>
</evidence>
<feature type="region of interest" description="Disordered" evidence="10">
    <location>
        <begin position="265"/>
        <end position="288"/>
    </location>
</feature>
<reference evidence="12 13" key="1">
    <citation type="submission" date="2015-07" db="EMBL/GenBank/DDBJ databases">
        <title>The genome of Habropoda laboriosa.</title>
        <authorList>
            <person name="Pan H."/>
            <person name="Kapheim K."/>
        </authorList>
    </citation>
    <scope>NUCLEOTIDE SEQUENCE [LARGE SCALE GENOMIC DNA]</scope>
    <source>
        <strain evidence="12">0110345459</strain>
    </source>
</reference>
<evidence type="ECO:0000256" key="3">
    <source>
        <dbReference type="ARBA" id="ARBA00004496"/>
    </source>
</evidence>
<evidence type="ECO:0000256" key="5">
    <source>
        <dbReference type="ARBA" id="ARBA00017036"/>
    </source>
</evidence>
<evidence type="ECO:0000256" key="7">
    <source>
        <dbReference type="ARBA" id="ARBA00022490"/>
    </source>
</evidence>
<dbReference type="GO" id="GO:0005634">
    <property type="term" value="C:nucleus"/>
    <property type="evidence" value="ECO:0007669"/>
    <property type="project" value="UniProtKB-SubCell"/>
</dbReference>
<dbReference type="GO" id="GO:0005737">
    <property type="term" value="C:cytoplasm"/>
    <property type="evidence" value="ECO:0007669"/>
    <property type="project" value="UniProtKB-SubCell"/>
</dbReference>
<sequence length="288" mass="33160">MAAILRVKRRHDDEPLNALVISYKRQKTAKNEEAETTLSAPLTTVATFAGTVKKQQGSVEHIIQNYDINDLKANFKQHPVDVINKVRETTKQASAENRYKVVNCFRSLDNSTVEDSEENVMTVIDVEDSKSIAKKDSAEKDESYVYDLYYVQTEDDMCIDFKVSVHPYDQELVFDNYRDNGYSEAECESEDSNSESNWRNDYPDDSNHSEASIEEDDMREAVRKMNLEDGSDLSEEDDFVYAVDKADVEAYGYKYARYKARIKKELDEDEDHRSICTSDSDENNENCN</sequence>
<feature type="compositionally biased region" description="Basic and acidic residues" evidence="10">
    <location>
        <begin position="265"/>
        <end position="274"/>
    </location>
</feature>
<dbReference type="InterPro" id="IPR013883">
    <property type="entry name" value="TF_Iwr1_dom"/>
</dbReference>
<evidence type="ECO:0000313" key="13">
    <source>
        <dbReference type="Proteomes" id="UP000053825"/>
    </source>
</evidence>
<dbReference type="GO" id="GO:0032502">
    <property type="term" value="P:developmental process"/>
    <property type="evidence" value="ECO:0007669"/>
    <property type="project" value="TreeGrafter"/>
</dbReference>
<evidence type="ECO:0000256" key="10">
    <source>
        <dbReference type="SAM" id="MobiDB-lite"/>
    </source>
</evidence>
<evidence type="ECO:0000259" key="11">
    <source>
        <dbReference type="Pfam" id="PF08574"/>
    </source>
</evidence>
<evidence type="ECO:0000256" key="1">
    <source>
        <dbReference type="ARBA" id="ARBA00003202"/>
    </source>
</evidence>
<dbReference type="PANTHER" id="PTHR31196">
    <property type="entry name" value="RNA POLYMERASE II NUCLEAR LOCALIZATION PROTEIN SLC7A6OS-RELATED"/>
    <property type="match status" value="1"/>
</dbReference>
<keyword evidence="9" id="KW-0539">Nucleus</keyword>
<feature type="compositionally biased region" description="Acidic residues" evidence="10">
    <location>
        <begin position="279"/>
        <end position="288"/>
    </location>
</feature>
<keyword evidence="13" id="KW-1185">Reference proteome</keyword>
<dbReference type="STRING" id="597456.A0A0L7QVZ9"/>
<evidence type="ECO:0000256" key="8">
    <source>
        <dbReference type="ARBA" id="ARBA00022927"/>
    </source>
</evidence>
<dbReference type="GO" id="GO:0015031">
    <property type="term" value="P:protein transport"/>
    <property type="evidence" value="ECO:0007669"/>
    <property type="project" value="UniProtKB-KW"/>
</dbReference>
<accession>A0A0L7QVZ9</accession>
<feature type="region of interest" description="Disordered" evidence="10">
    <location>
        <begin position="183"/>
        <end position="217"/>
    </location>
</feature>
<dbReference type="EMBL" id="KQ414722">
    <property type="protein sequence ID" value="KOC62719.1"/>
    <property type="molecule type" value="Genomic_DNA"/>
</dbReference>
<dbReference type="AlphaFoldDB" id="A0A0L7QVZ9"/>
<protein>
    <recommendedName>
        <fullName evidence="5">Probable RNA polymerase II nuclear localization protein SLC7A6OS</fullName>
    </recommendedName>
</protein>
<keyword evidence="6" id="KW-0813">Transport</keyword>